<name>A0ABQ8YYX6_9EUKA</name>
<comment type="caution">
    <text evidence="2">The sequence shown here is derived from an EMBL/GenBank/DDBJ whole genome shotgun (WGS) entry which is preliminary data.</text>
</comment>
<dbReference type="SUPFAM" id="SSF50985">
    <property type="entry name" value="RCC1/BLIP-II"/>
    <property type="match status" value="1"/>
</dbReference>
<dbReference type="InterPro" id="IPR011333">
    <property type="entry name" value="SKP1/BTB/POZ_sf"/>
</dbReference>
<dbReference type="Gene3D" id="2.130.10.30">
    <property type="entry name" value="Regulator of chromosome condensation 1/beta-lactamase-inhibitor protein II"/>
    <property type="match status" value="1"/>
</dbReference>
<gene>
    <name evidence="2" type="ORF">M0813_16746</name>
</gene>
<dbReference type="Gene3D" id="3.30.710.10">
    <property type="entry name" value="Potassium Channel Kv1.1, Chain A"/>
    <property type="match status" value="1"/>
</dbReference>
<feature type="domain" description="BTB" evidence="1">
    <location>
        <begin position="534"/>
        <end position="590"/>
    </location>
</feature>
<dbReference type="PANTHER" id="PTHR45982">
    <property type="entry name" value="REGULATOR OF CHROMOSOME CONDENSATION"/>
    <property type="match status" value="1"/>
</dbReference>
<evidence type="ECO:0000259" key="1">
    <source>
        <dbReference type="PROSITE" id="PS50097"/>
    </source>
</evidence>
<keyword evidence="3" id="KW-1185">Reference proteome</keyword>
<dbReference type="PROSITE" id="PS50097">
    <property type="entry name" value="BTB"/>
    <property type="match status" value="1"/>
</dbReference>
<proteinExistence type="predicted"/>
<accession>A0ABQ8YYX6</accession>
<evidence type="ECO:0000313" key="3">
    <source>
        <dbReference type="Proteomes" id="UP001150062"/>
    </source>
</evidence>
<dbReference type="CDD" id="cd18186">
    <property type="entry name" value="BTB_POZ_ZBTB_KLHL-like"/>
    <property type="match status" value="1"/>
</dbReference>
<dbReference type="InterPro" id="IPR009091">
    <property type="entry name" value="RCC1/BLIP-II"/>
</dbReference>
<dbReference type="InterPro" id="IPR000210">
    <property type="entry name" value="BTB/POZ_dom"/>
</dbReference>
<organism evidence="2 3">
    <name type="scientific">Anaeramoeba flamelloides</name>
    <dbReference type="NCBI Taxonomy" id="1746091"/>
    <lineage>
        <taxon>Eukaryota</taxon>
        <taxon>Metamonada</taxon>
        <taxon>Anaeramoebidae</taxon>
        <taxon>Anaeramoeba</taxon>
    </lineage>
</organism>
<protein>
    <submittedName>
        <fullName evidence="2">Btk-binding protein-related</fullName>
    </submittedName>
</protein>
<dbReference type="InterPro" id="IPR051553">
    <property type="entry name" value="Ran_GTPase-activating"/>
</dbReference>
<evidence type="ECO:0000313" key="2">
    <source>
        <dbReference type="EMBL" id="KAJ6249759.1"/>
    </source>
</evidence>
<dbReference type="Pfam" id="PF00651">
    <property type="entry name" value="BTB"/>
    <property type="match status" value="1"/>
</dbReference>
<sequence>MKFFSFTPIKSPKYDFLSEGEPSKTTLWKERTKIKNAKQIASIGCSQPYFLVLKSINELELYSSTKLQKYEIENEIIIDIRSGGYTFLILTESGNVYSLARHGKIGKYVDIGSEIPFEDPENSNFDQIRIVNFFSDNNIFVKEIRMGLFSNYFLCKGNKLYVSGKNNEGQLGTGTTSDAQLPILLCNNVSKIFSSKFMVAFYYITTDNKLFVCGNNKYGKLGINKNIKSNQLEEIKNLGIDHNDILDIQTSFFHSVLVTKSGKIYSCGSEDFNGMGKDIYTFAEMPFFKNRGDKIIRIRVGVTQTLVLNSNNEVFGFGFSETFLPKFKTNENKNQELIMPQKLKLPDLSNTNPINFLIKEDCIFIYNTIETNTFLQDFQKFFKNTKYSDSTINLNNKTIKIHKLFIESRIGCKLDNLVNVLKKKSSNEINSFLKWIYFEDSLTNNFDLIKDIFTSLDLTFPPNENETFNDLSQNLKNYLLKLYHEQDSKDFFIKILKNENNNHDNGNGNDDNLERIVDGNENERKKNEQKFDKIYVHKFILLARSGLFRSLYDFIENEKINQIKDYSKKSKKSLEILIKYLYTDKVELLDKNCNAELIIEELNDAIEYYQLNTNPNFKIQLNNLKK</sequence>
<dbReference type="Proteomes" id="UP001150062">
    <property type="component" value="Unassembled WGS sequence"/>
</dbReference>
<dbReference type="SUPFAM" id="SSF54695">
    <property type="entry name" value="POZ domain"/>
    <property type="match status" value="1"/>
</dbReference>
<dbReference type="EMBL" id="JAOAOG010000093">
    <property type="protein sequence ID" value="KAJ6249759.1"/>
    <property type="molecule type" value="Genomic_DNA"/>
</dbReference>
<dbReference type="PANTHER" id="PTHR45982:SF4">
    <property type="entry name" value="PHR DOMAIN-CONTAINING PROTEIN"/>
    <property type="match status" value="1"/>
</dbReference>
<reference evidence="2" key="1">
    <citation type="submission" date="2022-08" db="EMBL/GenBank/DDBJ databases">
        <title>Novel sulfate-reducing endosymbionts in the free-living metamonad Anaeramoeba.</title>
        <authorList>
            <person name="Jerlstrom-Hultqvist J."/>
            <person name="Cepicka I."/>
            <person name="Gallot-Lavallee L."/>
            <person name="Salas-Leiva D."/>
            <person name="Curtis B.A."/>
            <person name="Zahonova K."/>
            <person name="Pipaliya S."/>
            <person name="Dacks J."/>
            <person name="Roger A.J."/>
        </authorList>
    </citation>
    <scope>NUCLEOTIDE SEQUENCE</scope>
    <source>
        <strain evidence="2">Schooner1</strain>
    </source>
</reference>